<comment type="caution">
    <text evidence="2">The sequence shown here is derived from an EMBL/GenBank/DDBJ whole genome shotgun (WGS) entry which is preliminary data.</text>
</comment>
<gene>
    <name evidence="2" type="ORF">NKR23_g1207</name>
</gene>
<feature type="region of interest" description="Disordered" evidence="1">
    <location>
        <begin position="43"/>
        <end position="83"/>
    </location>
</feature>
<feature type="compositionally biased region" description="Low complexity" evidence="1">
    <location>
        <begin position="43"/>
        <end position="57"/>
    </location>
</feature>
<accession>A0AA38RTX9</accession>
<sequence length="384" mass="39402">MTTTAYYNTTITRGYSNATKSTPATQDQSTSARISTVSGVLITSSSETAPSQASSSSHPDGEATVGSSVNTGTLRNPTTIMANSSNSTSKLLFSNSSSTSRQTLESKTISGIYANNTTVSAGLNSTSVASYGNAATSSLPSVQTTPRAPFGNTTFSVPVNITSTAGLFNTTSVSFLNTTSTAPFLNKTPGPYLNTTSSARFVNTTSAPHLNATSTGRFLNTTSTAATPTPTIDRTCGQSNAPFILRVSQPGGMFDGWYLRISADAILFTASVNDSSLFSVETSGHLCAVGEVGADGNAAVAIVDNTTPGGSAVYLIDGAVALALRPDYGALGCELGADLLACAEGARSHWVGCGIQLDLASDEGEMVVVDMWNCTAVRLSAVYP</sequence>
<reference evidence="2" key="1">
    <citation type="submission" date="2022-07" db="EMBL/GenBank/DDBJ databases">
        <title>Fungi with potential for degradation of polypropylene.</title>
        <authorList>
            <person name="Gostincar C."/>
        </authorList>
    </citation>
    <scope>NUCLEOTIDE SEQUENCE</scope>
    <source>
        <strain evidence="2">EXF-13308</strain>
    </source>
</reference>
<dbReference type="Proteomes" id="UP001174694">
    <property type="component" value="Unassembled WGS sequence"/>
</dbReference>
<name>A0AA38RTX9_9PEZI</name>
<organism evidence="2 3">
    <name type="scientific">Pleurostoma richardsiae</name>
    <dbReference type="NCBI Taxonomy" id="41990"/>
    <lineage>
        <taxon>Eukaryota</taxon>
        <taxon>Fungi</taxon>
        <taxon>Dikarya</taxon>
        <taxon>Ascomycota</taxon>
        <taxon>Pezizomycotina</taxon>
        <taxon>Sordariomycetes</taxon>
        <taxon>Sordariomycetidae</taxon>
        <taxon>Calosphaeriales</taxon>
        <taxon>Pleurostomataceae</taxon>
        <taxon>Pleurostoma</taxon>
    </lineage>
</organism>
<dbReference type="AlphaFoldDB" id="A0AA38RTX9"/>
<feature type="compositionally biased region" description="Polar residues" evidence="1">
    <location>
        <begin position="65"/>
        <end position="82"/>
    </location>
</feature>
<protein>
    <submittedName>
        <fullName evidence="2">Uncharacterized protein</fullName>
    </submittedName>
</protein>
<dbReference type="EMBL" id="JANBVO010000002">
    <property type="protein sequence ID" value="KAJ9156632.1"/>
    <property type="molecule type" value="Genomic_DNA"/>
</dbReference>
<evidence type="ECO:0000313" key="3">
    <source>
        <dbReference type="Proteomes" id="UP001174694"/>
    </source>
</evidence>
<keyword evidence="3" id="KW-1185">Reference proteome</keyword>
<proteinExistence type="predicted"/>
<evidence type="ECO:0000256" key="1">
    <source>
        <dbReference type="SAM" id="MobiDB-lite"/>
    </source>
</evidence>
<evidence type="ECO:0000313" key="2">
    <source>
        <dbReference type="EMBL" id="KAJ9156632.1"/>
    </source>
</evidence>